<protein>
    <submittedName>
        <fullName evidence="2">Uncharacterized protein</fullName>
    </submittedName>
</protein>
<dbReference type="AlphaFoldDB" id="A0A426Z6N7"/>
<accession>A0A426Z6N7</accession>
<dbReference type="Proteomes" id="UP000287651">
    <property type="component" value="Unassembled WGS sequence"/>
</dbReference>
<sequence>MTQALFCPGVLATSGPPSSAKNVMELYVMVEESARLGSAHVRKLVYVDWEEARKLWRGQVGLLGNVPRLSLLGSVPRAPQAPPSRGLPKDPTRRPGWGGGV</sequence>
<evidence type="ECO:0000313" key="3">
    <source>
        <dbReference type="Proteomes" id="UP000287651"/>
    </source>
</evidence>
<name>A0A426Z6N7_ENSVE</name>
<dbReference type="EMBL" id="AMZH03008134">
    <property type="protein sequence ID" value="RRT59632.1"/>
    <property type="molecule type" value="Genomic_DNA"/>
</dbReference>
<evidence type="ECO:0000313" key="2">
    <source>
        <dbReference type="EMBL" id="RRT59632.1"/>
    </source>
</evidence>
<evidence type="ECO:0000256" key="1">
    <source>
        <dbReference type="SAM" id="MobiDB-lite"/>
    </source>
</evidence>
<organism evidence="2 3">
    <name type="scientific">Ensete ventricosum</name>
    <name type="common">Abyssinian banana</name>
    <name type="synonym">Musa ensete</name>
    <dbReference type="NCBI Taxonomy" id="4639"/>
    <lineage>
        <taxon>Eukaryota</taxon>
        <taxon>Viridiplantae</taxon>
        <taxon>Streptophyta</taxon>
        <taxon>Embryophyta</taxon>
        <taxon>Tracheophyta</taxon>
        <taxon>Spermatophyta</taxon>
        <taxon>Magnoliopsida</taxon>
        <taxon>Liliopsida</taxon>
        <taxon>Zingiberales</taxon>
        <taxon>Musaceae</taxon>
        <taxon>Ensete</taxon>
    </lineage>
</organism>
<feature type="region of interest" description="Disordered" evidence="1">
    <location>
        <begin position="73"/>
        <end position="101"/>
    </location>
</feature>
<gene>
    <name evidence="2" type="ORF">B296_00045671</name>
</gene>
<reference evidence="2 3" key="1">
    <citation type="journal article" date="2014" name="Agronomy (Basel)">
        <title>A Draft Genome Sequence for Ensete ventricosum, the Drought-Tolerant Tree Against Hunger.</title>
        <authorList>
            <person name="Harrison J."/>
            <person name="Moore K.A."/>
            <person name="Paszkiewicz K."/>
            <person name="Jones T."/>
            <person name="Grant M."/>
            <person name="Ambacheew D."/>
            <person name="Muzemil S."/>
            <person name="Studholme D.J."/>
        </authorList>
    </citation>
    <scope>NUCLEOTIDE SEQUENCE [LARGE SCALE GENOMIC DNA]</scope>
</reference>
<proteinExistence type="predicted"/>
<comment type="caution">
    <text evidence="2">The sequence shown here is derived from an EMBL/GenBank/DDBJ whole genome shotgun (WGS) entry which is preliminary data.</text>
</comment>